<dbReference type="PANTHER" id="PTHR33490:SF1">
    <property type="entry name" value="SLL1233 PROTEIN"/>
    <property type="match status" value="1"/>
</dbReference>
<protein>
    <recommendedName>
        <fullName evidence="3">Transglutaminase-like domain-containing protein</fullName>
    </recommendedName>
</protein>
<dbReference type="AlphaFoldDB" id="A0A1L3F151"/>
<name>A0A1L3F151_BRAJP</name>
<organism evidence="1 2">
    <name type="scientific">Bradyrhizobium japonicum</name>
    <dbReference type="NCBI Taxonomy" id="375"/>
    <lineage>
        <taxon>Bacteria</taxon>
        <taxon>Pseudomonadati</taxon>
        <taxon>Pseudomonadota</taxon>
        <taxon>Alphaproteobacteria</taxon>
        <taxon>Hyphomicrobiales</taxon>
        <taxon>Nitrobacteraceae</taxon>
        <taxon>Bradyrhizobium</taxon>
    </lineage>
</organism>
<gene>
    <name evidence="1" type="ORF">BKD09_01615</name>
</gene>
<dbReference type="EMBL" id="CP017637">
    <property type="protein sequence ID" value="APG07014.1"/>
    <property type="molecule type" value="Genomic_DNA"/>
</dbReference>
<evidence type="ECO:0000313" key="2">
    <source>
        <dbReference type="Proteomes" id="UP000181962"/>
    </source>
</evidence>
<dbReference type="InterPro" id="IPR038765">
    <property type="entry name" value="Papain-like_cys_pep_sf"/>
</dbReference>
<dbReference type="PANTHER" id="PTHR33490">
    <property type="entry name" value="BLR5614 PROTEIN-RELATED"/>
    <property type="match status" value="1"/>
</dbReference>
<dbReference type="Gene3D" id="3.10.620.30">
    <property type="match status" value="1"/>
</dbReference>
<reference evidence="1 2" key="1">
    <citation type="submission" date="2016-11" db="EMBL/GenBank/DDBJ databases">
        <title>Complete Genome Sequence of Bradyrhizobium sp. strain J5, an isolated from soybean nodule in Hokkaido.</title>
        <authorList>
            <person name="Kanehara K."/>
        </authorList>
    </citation>
    <scope>NUCLEOTIDE SEQUENCE [LARGE SCALE GENOMIC DNA]</scope>
    <source>
        <strain evidence="1 2">J5</strain>
    </source>
</reference>
<dbReference type="Proteomes" id="UP000181962">
    <property type="component" value="Chromosome"/>
</dbReference>
<accession>A0A1L3F151</accession>
<evidence type="ECO:0000313" key="1">
    <source>
        <dbReference type="EMBL" id="APG07014.1"/>
    </source>
</evidence>
<proteinExistence type="predicted"/>
<sequence length="82" mass="8704">MTGSGATHAWLQVFLPGAGWMNYDPTNHINAGFDLIPVALARYLAQAVPLSGSWFGSSEDSLGMSVRVEVHKLGDVADQSEG</sequence>
<dbReference type="SUPFAM" id="SSF54001">
    <property type="entry name" value="Cysteine proteinases"/>
    <property type="match status" value="1"/>
</dbReference>
<evidence type="ECO:0008006" key="3">
    <source>
        <dbReference type="Google" id="ProtNLM"/>
    </source>
</evidence>